<feature type="domain" description="Flagellar basal body rod protein N-terminal" evidence="5">
    <location>
        <begin position="7"/>
        <end position="35"/>
    </location>
</feature>
<dbReference type="GO" id="GO:0009425">
    <property type="term" value="C:bacterial-type flagellum basal body"/>
    <property type="evidence" value="ECO:0007669"/>
    <property type="project" value="UniProtKB-SubCell"/>
</dbReference>
<name>A0A4Q0XSR3_9BACT</name>
<evidence type="ECO:0000259" key="6">
    <source>
        <dbReference type="Pfam" id="PF06429"/>
    </source>
</evidence>
<sequence length="648" mass="69261">MIGALWTGISGLASHQAALDNEANNIANVNTIGYKATRIAFADQVYQNRIGKGSKVLDAEKIYEQASTKKTGVSYDIALKGDGFITVTDRNNGGGTSETYYTRAGNLRMGDNGTLQDANGNEVQGWVLSSIDPDADVVTTNPNITIFTSDYTKLVSSRIINHGTYIETIAAKTTDYNNTAKGDSHQIFAGAGYNTESGKISDIQELQKAYAAALQKYQEDPDGASATSVAQVTYIDFEDKAAGHLADDNDFISVYINNKRYTQQFDTSYENTMKKLADKLTEAIPGIKVYTVDATAAHNESTADADVASGVLKIESLIPGQPFIVSNVLTTSGQTEINGTVLTSDGVAAVEGSGLGALESIRDALSEAVSGKQRDVFLPSDLFTLTPSTTTLSADAGFDYRVTIWDNDAKQNVTIPTAGPLTLGPYLTGTDALTNMADIVTQINGDPELSLYLNASIVNNALVIETKDSNFDVEFSGVLDETSGPLGLIEKNATHSGREGAGAEFIEMVTKIDQTSSKDSLQLRLDTLGISDTAFGDFSVDSNGVITIRQDGVDYAIGQISIAMFNNNRGLESIGNNLLRKTNESGDPIYSLNNAKAADVENKYVELSGADLSKSLVNLMVFQRGFEANAKSITTSDELLNTLINLKR</sequence>
<gene>
    <name evidence="8" type="ORF">CRV04_09425</name>
</gene>
<organism evidence="8 9">
    <name type="scientific">Candidatus Marinarcus aquaticus</name>
    <dbReference type="NCBI Taxonomy" id="2044504"/>
    <lineage>
        <taxon>Bacteria</taxon>
        <taxon>Pseudomonadati</taxon>
        <taxon>Campylobacterota</taxon>
        <taxon>Epsilonproteobacteria</taxon>
        <taxon>Campylobacterales</taxon>
        <taxon>Arcobacteraceae</taxon>
        <taxon>Candidatus Marinarcus</taxon>
    </lineage>
</organism>
<dbReference type="InterPro" id="IPR001444">
    <property type="entry name" value="Flag_bb_rod_N"/>
</dbReference>
<dbReference type="Pfam" id="PF06429">
    <property type="entry name" value="Flg_bbr_C"/>
    <property type="match status" value="1"/>
</dbReference>
<keyword evidence="3 4" id="KW-0975">Bacterial flagellum</keyword>
<dbReference type="NCBIfam" id="TIGR03506">
    <property type="entry name" value="FlgEFG_subfam"/>
    <property type="match status" value="2"/>
</dbReference>
<dbReference type="Pfam" id="PF22692">
    <property type="entry name" value="LlgE_F_G_D1"/>
    <property type="match status" value="1"/>
</dbReference>
<dbReference type="OrthoDB" id="9804559at2"/>
<evidence type="ECO:0000313" key="9">
    <source>
        <dbReference type="Proteomes" id="UP000290657"/>
    </source>
</evidence>
<evidence type="ECO:0000259" key="7">
    <source>
        <dbReference type="Pfam" id="PF22692"/>
    </source>
</evidence>
<proteinExistence type="inferred from homology"/>
<evidence type="ECO:0000256" key="4">
    <source>
        <dbReference type="RuleBase" id="RU362116"/>
    </source>
</evidence>
<dbReference type="InterPro" id="IPR020013">
    <property type="entry name" value="Flagellar_FlgE/F/G"/>
</dbReference>
<evidence type="ECO:0000256" key="1">
    <source>
        <dbReference type="ARBA" id="ARBA00004117"/>
    </source>
</evidence>
<feature type="domain" description="Flagellar hook protein FlgE/F/G-like D1" evidence="7">
    <location>
        <begin position="78"/>
        <end position="144"/>
    </location>
</feature>
<comment type="subcellular location">
    <subcellularLocation>
        <location evidence="1 4">Bacterial flagellum basal body</location>
    </subcellularLocation>
</comment>
<reference evidence="8 9" key="1">
    <citation type="submission" date="2017-10" db="EMBL/GenBank/DDBJ databases">
        <title>Genomics of the genus Arcobacter.</title>
        <authorList>
            <person name="Perez-Cataluna A."/>
            <person name="Figueras M.J."/>
        </authorList>
    </citation>
    <scope>NUCLEOTIDE SEQUENCE [LARGE SCALE GENOMIC DNA]</scope>
    <source>
        <strain evidence="8 9">CECT 8987</strain>
    </source>
</reference>
<evidence type="ECO:0000256" key="2">
    <source>
        <dbReference type="ARBA" id="ARBA00009677"/>
    </source>
</evidence>
<keyword evidence="8" id="KW-0966">Cell projection</keyword>
<keyword evidence="9" id="KW-1185">Reference proteome</keyword>
<dbReference type="GO" id="GO:0005829">
    <property type="term" value="C:cytosol"/>
    <property type="evidence" value="ECO:0007669"/>
    <property type="project" value="TreeGrafter"/>
</dbReference>
<evidence type="ECO:0000256" key="3">
    <source>
        <dbReference type="ARBA" id="ARBA00023143"/>
    </source>
</evidence>
<comment type="similarity">
    <text evidence="2 4">Belongs to the flagella basal body rod proteins family.</text>
</comment>
<dbReference type="PANTHER" id="PTHR30435:SF1">
    <property type="entry name" value="FLAGELLAR HOOK PROTEIN FLGE"/>
    <property type="match status" value="1"/>
</dbReference>
<dbReference type="SUPFAM" id="SSF117143">
    <property type="entry name" value="Flagellar hook protein flgE"/>
    <property type="match status" value="2"/>
</dbReference>
<evidence type="ECO:0000313" key="8">
    <source>
        <dbReference type="EMBL" id="RXJ56255.1"/>
    </source>
</evidence>
<dbReference type="Pfam" id="PF00460">
    <property type="entry name" value="Flg_bb_rod"/>
    <property type="match status" value="1"/>
</dbReference>
<feature type="domain" description="Flagellar basal-body/hook protein C-terminal" evidence="6">
    <location>
        <begin position="603"/>
        <end position="646"/>
    </location>
</feature>
<comment type="caution">
    <text evidence="8">The sequence shown here is derived from an EMBL/GenBank/DDBJ whole genome shotgun (WGS) entry which is preliminary data.</text>
</comment>
<keyword evidence="8" id="KW-0969">Cilium</keyword>
<dbReference type="EMBL" id="PDKN01000006">
    <property type="protein sequence ID" value="RXJ56255.1"/>
    <property type="molecule type" value="Genomic_DNA"/>
</dbReference>
<dbReference type="PANTHER" id="PTHR30435">
    <property type="entry name" value="FLAGELLAR PROTEIN"/>
    <property type="match status" value="1"/>
</dbReference>
<dbReference type="InterPro" id="IPR037925">
    <property type="entry name" value="FlgE/F/G-like"/>
</dbReference>
<dbReference type="GO" id="GO:0071978">
    <property type="term" value="P:bacterial-type flagellum-dependent swarming motility"/>
    <property type="evidence" value="ECO:0007669"/>
    <property type="project" value="TreeGrafter"/>
</dbReference>
<dbReference type="GO" id="GO:0009424">
    <property type="term" value="C:bacterial-type flagellum hook"/>
    <property type="evidence" value="ECO:0007669"/>
    <property type="project" value="TreeGrafter"/>
</dbReference>
<dbReference type="RefSeq" id="WP_128996597.1">
    <property type="nucleotide sequence ID" value="NZ_PDKN01000006.1"/>
</dbReference>
<dbReference type="Proteomes" id="UP000290657">
    <property type="component" value="Unassembled WGS sequence"/>
</dbReference>
<dbReference type="InterPro" id="IPR053967">
    <property type="entry name" value="LlgE_F_G-like_D1"/>
</dbReference>
<protein>
    <recommendedName>
        <fullName evidence="4">Flagellar hook protein FlgE</fullName>
    </recommendedName>
</protein>
<comment type="function">
    <text evidence="4">A flexible structure which links the flagellar filament to the drive apparatus in the basal body.</text>
</comment>
<dbReference type="InterPro" id="IPR010930">
    <property type="entry name" value="Flg_bb/hook_C_dom"/>
</dbReference>
<evidence type="ECO:0000259" key="5">
    <source>
        <dbReference type="Pfam" id="PF00460"/>
    </source>
</evidence>
<accession>A0A4Q0XSR3</accession>
<dbReference type="AlphaFoldDB" id="A0A4Q0XSR3"/>
<keyword evidence="8" id="KW-0282">Flagellum</keyword>